<dbReference type="VEuPathDB" id="FungiDB:VP01_7648g1"/>
<feature type="domain" description="Tet-like 2OG-Fe(II) oxygenase" evidence="1">
    <location>
        <begin position="6"/>
        <end position="103"/>
    </location>
</feature>
<dbReference type="Proteomes" id="UP000037035">
    <property type="component" value="Unassembled WGS sequence"/>
</dbReference>
<reference evidence="2 3" key="1">
    <citation type="submission" date="2015-08" db="EMBL/GenBank/DDBJ databases">
        <title>Next Generation Sequencing and Analysis of the Genome of Puccinia sorghi L Schw, the Causal Agent of Maize Common Rust.</title>
        <authorList>
            <person name="Rochi L."/>
            <person name="Burguener G."/>
            <person name="Darino M."/>
            <person name="Turjanski A."/>
            <person name="Kreff E."/>
            <person name="Dieguez M.J."/>
            <person name="Sacco F."/>
        </authorList>
    </citation>
    <scope>NUCLEOTIDE SEQUENCE [LARGE SCALE GENOMIC DNA]</scope>
    <source>
        <strain evidence="2 3">RO10H11247</strain>
    </source>
</reference>
<comment type="caution">
    <text evidence="2">The sequence shown here is derived from an EMBL/GenBank/DDBJ whole genome shotgun (WGS) entry which is preliminary data.</text>
</comment>
<dbReference type="STRING" id="27349.A0A0L6UBQ4"/>
<gene>
    <name evidence="2" type="ORF">VP01_7648g1</name>
</gene>
<keyword evidence="3" id="KW-1185">Reference proteome</keyword>
<evidence type="ECO:0000259" key="1">
    <source>
        <dbReference type="Pfam" id="PF20515"/>
    </source>
</evidence>
<name>A0A0L6UBQ4_9BASI</name>
<dbReference type="EMBL" id="LAVV01013103">
    <property type="protein sequence ID" value="KNZ45984.1"/>
    <property type="molecule type" value="Genomic_DNA"/>
</dbReference>
<accession>A0A0L6UBQ4</accession>
<protein>
    <recommendedName>
        <fullName evidence="1">Tet-like 2OG-Fe(II) oxygenase domain-containing protein</fullName>
    </recommendedName>
</protein>
<proteinExistence type="predicted"/>
<dbReference type="InterPro" id="IPR046798">
    <property type="entry name" value="2OG-FeII_Oxy_6"/>
</dbReference>
<evidence type="ECO:0000313" key="2">
    <source>
        <dbReference type="EMBL" id="KNZ45984.1"/>
    </source>
</evidence>
<feature type="non-terminal residue" evidence="2">
    <location>
        <position position="1"/>
    </location>
</feature>
<dbReference type="Pfam" id="PF20515">
    <property type="entry name" value="2OG-FeII_Oxy_6"/>
    <property type="match status" value="1"/>
</dbReference>
<dbReference type="OrthoDB" id="2496844at2759"/>
<dbReference type="AlphaFoldDB" id="A0A0L6UBQ4"/>
<evidence type="ECO:0000313" key="3">
    <source>
        <dbReference type="Proteomes" id="UP000037035"/>
    </source>
</evidence>
<organism evidence="2 3">
    <name type="scientific">Puccinia sorghi</name>
    <dbReference type="NCBI Taxonomy" id="27349"/>
    <lineage>
        <taxon>Eukaryota</taxon>
        <taxon>Fungi</taxon>
        <taxon>Dikarya</taxon>
        <taxon>Basidiomycota</taxon>
        <taxon>Pucciniomycotina</taxon>
        <taxon>Pucciniomycetes</taxon>
        <taxon>Pucciniales</taxon>
        <taxon>Pucciniaceae</taxon>
        <taxon>Puccinia</taxon>
    </lineage>
</organism>
<sequence length="152" mass="17127">RLTNIITGEMHMIGFCPGSDRGKSAGIYVHKKLTPAETALDDENSAKIQSHNMFLAGCMESISRMAYQQNKNLMQEYSIPNWLQYEWVEMKKDDGIDYSFASNEIFGISSYIDKKTGKPIPSPSIQLGHGFLFPQHAYLIDFAKSNGIIEIL</sequence>